<proteinExistence type="predicted"/>
<gene>
    <name evidence="1" type="ordered locus">SAR116_1940</name>
</gene>
<dbReference type="EMBL" id="CP001751">
    <property type="protein sequence ID" value="ADE40182.1"/>
    <property type="molecule type" value="Genomic_DNA"/>
</dbReference>
<accession>D5BMY9</accession>
<dbReference type="KEGG" id="apb:SAR116_1940"/>
<dbReference type="STRING" id="488538.SAR116_1940"/>
<dbReference type="AlphaFoldDB" id="D5BMY9"/>
<organism evidence="1 2">
    <name type="scientific">Puniceispirillum marinum (strain IMCC1322)</name>
    <dbReference type="NCBI Taxonomy" id="488538"/>
    <lineage>
        <taxon>Bacteria</taxon>
        <taxon>Pseudomonadati</taxon>
        <taxon>Pseudomonadota</taxon>
        <taxon>Alphaproteobacteria</taxon>
        <taxon>Candidatus Puniceispirillales</taxon>
        <taxon>Candidatus Puniceispirillaceae</taxon>
        <taxon>Candidatus Puniceispirillum</taxon>
    </lineage>
</organism>
<keyword evidence="1" id="KW-0547">Nucleotide-binding</keyword>
<evidence type="ECO:0000313" key="1">
    <source>
        <dbReference type="EMBL" id="ADE40182.1"/>
    </source>
</evidence>
<keyword evidence="1" id="KW-0347">Helicase</keyword>
<name>D5BMY9_PUNMI</name>
<dbReference type="GO" id="GO:0004386">
    <property type="term" value="F:helicase activity"/>
    <property type="evidence" value="ECO:0007669"/>
    <property type="project" value="UniProtKB-KW"/>
</dbReference>
<dbReference type="Proteomes" id="UP000007460">
    <property type="component" value="Chromosome"/>
</dbReference>
<protein>
    <submittedName>
        <fullName evidence="1">ATP-dependent DNA helicase</fullName>
    </submittedName>
</protein>
<keyword evidence="1" id="KW-0378">Hydrolase</keyword>
<reference evidence="1 2" key="1">
    <citation type="journal article" date="2010" name="J. Bacteriol.">
        <title>Complete genome sequence of "Candidatus Puniceispirillum marinum" IMCC1322, a representative of the SAR116 clade in the Alphaproteobacteria.</title>
        <authorList>
            <person name="Oh H.M."/>
            <person name="Kwon K.K."/>
            <person name="Kang I."/>
            <person name="Kang S.G."/>
            <person name="Lee J.H."/>
            <person name="Kim S.J."/>
            <person name="Cho J.C."/>
        </authorList>
    </citation>
    <scope>NUCLEOTIDE SEQUENCE [LARGE SCALE GENOMIC DNA]</scope>
    <source>
        <strain evidence="1 2">IMCC1322</strain>
    </source>
</reference>
<dbReference type="HOGENOM" id="CLU_1446533_0_0_5"/>
<sequence length="187" mass="21649">MICRNAHLCQQRLCVHRHFNLAGYWLANFATIANQHRQWNIVILNKCRQRVDGNTDRRILHDDGRAFTAHIGTGAKPHAFIFFARWNVENIFRIFDFVNHTCQLFAGYGGHKLDLVANKVCNDFLIYGHNSNSVLYRTIIKRTGRLMRFLITQSEVIVQLHEPIILNCAKSGVSRVTFSTHDEVINM</sequence>
<keyword evidence="1" id="KW-0067">ATP-binding</keyword>
<evidence type="ECO:0000313" key="2">
    <source>
        <dbReference type="Proteomes" id="UP000007460"/>
    </source>
</evidence>
<keyword evidence="2" id="KW-1185">Reference proteome</keyword>